<keyword evidence="3" id="KW-1003">Cell membrane</keyword>
<keyword evidence="5 10" id="KW-1133">Transmembrane helix</keyword>
<comment type="similarity">
    <text evidence="7">Belongs to the drug/metabolite transporter (DMT) superfamily. Small multidrug resistance (SMR) (TC 2.A.7.1) family. Gdx/SugE subfamily.</text>
</comment>
<name>A0A1B7L2B6_9ENTR</name>
<evidence type="ECO:0000256" key="1">
    <source>
        <dbReference type="ARBA" id="ARBA00004651"/>
    </source>
</evidence>
<dbReference type="GO" id="GO:0005886">
    <property type="term" value="C:plasma membrane"/>
    <property type="evidence" value="ECO:0007669"/>
    <property type="project" value="UniProtKB-SubCell"/>
</dbReference>
<dbReference type="EMBL" id="LYRP01000022">
    <property type="protein sequence ID" value="OAT76325.1"/>
    <property type="molecule type" value="Genomic_DNA"/>
</dbReference>
<evidence type="ECO:0000256" key="3">
    <source>
        <dbReference type="ARBA" id="ARBA00022475"/>
    </source>
</evidence>
<evidence type="ECO:0000256" key="2">
    <source>
        <dbReference type="ARBA" id="ARBA00022448"/>
    </source>
</evidence>
<accession>A0A1B7L2B6</accession>
<dbReference type="PANTHER" id="PTHR30561">
    <property type="entry name" value="SMR FAMILY PROTON-DEPENDENT DRUG EFFLUX TRANSPORTER SUGE"/>
    <property type="match status" value="1"/>
</dbReference>
<feature type="transmembrane region" description="Helical" evidence="10">
    <location>
        <begin position="57"/>
        <end position="77"/>
    </location>
</feature>
<dbReference type="PANTHER" id="PTHR30561:SF0">
    <property type="entry name" value="GUANIDINIUM EXPORTER"/>
    <property type="match status" value="1"/>
</dbReference>
<dbReference type="InterPro" id="IPR045324">
    <property type="entry name" value="Small_multidrug_res"/>
</dbReference>
<evidence type="ECO:0000256" key="4">
    <source>
        <dbReference type="ARBA" id="ARBA00022692"/>
    </source>
</evidence>
<evidence type="ECO:0000256" key="9">
    <source>
        <dbReference type="RuleBase" id="RU003942"/>
    </source>
</evidence>
<dbReference type="Proteomes" id="UP000078225">
    <property type="component" value="Unassembled WGS sequence"/>
</dbReference>
<reference evidence="12" key="1">
    <citation type="submission" date="2016-05" db="EMBL/GenBank/DDBJ databases">
        <authorList>
            <person name="Behera P."/>
            <person name="Vaishampayan P."/>
            <person name="Singh N."/>
            <person name="Raina V."/>
            <person name="Suar M."/>
            <person name="Pattnaik A."/>
            <person name="Rastogi G."/>
        </authorList>
    </citation>
    <scope>NUCLEOTIDE SEQUENCE [LARGE SCALE GENOMIC DNA]</scope>
    <source>
        <strain evidence="12">MP23</strain>
    </source>
</reference>
<keyword evidence="4 9" id="KW-0812">Transmembrane</keyword>
<dbReference type="STRING" id="1691903.A9B99_08365"/>
<dbReference type="Pfam" id="PF00893">
    <property type="entry name" value="Multi_Drug_Res"/>
    <property type="match status" value="1"/>
</dbReference>
<dbReference type="SUPFAM" id="SSF103481">
    <property type="entry name" value="Multidrug resistance efflux transporter EmrE"/>
    <property type="match status" value="1"/>
</dbReference>
<evidence type="ECO:0000256" key="10">
    <source>
        <dbReference type="SAM" id="Phobius"/>
    </source>
</evidence>
<keyword evidence="6 10" id="KW-0472">Membrane</keyword>
<dbReference type="NCBIfam" id="NF008512">
    <property type="entry name" value="PRK11431.1"/>
    <property type="match status" value="1"/>
</dbReference>
<evidence type="ECO:0000313" key="12">
    <source>
        <dbReference type="Proteomes" id="UP000078225"/>
    </source>
</evidence>
<dbReference type="InterPro" id="IPR000390">
    <property type="entry name" value="Small_drug/metabolite_transptr"/>
</dbReference>
<evidence type="ECO:0000256" key="8">
    <source>
        <dbReference type="ARBA" id="ARBA00039168"/>
    </source>
</evidence>
<comment type="caution">
    <text evidence="11">The sequence shown here is derived from an EMBL/GenBank/DDBJ whole genome shotgun (WGS) entry which is preliminary data.</text>
</comment>
<proteinExistence type="inferred from homology"/>
<gene>
    <name evidence="11" type="ORF">A9B99_08365</name>
</gene>
<evidence type="ECO:0000256" key="6">
    <source>
        <dbReference type="ARBA" id="ARBA00023136"/>
    </source>
</evidence>
<organism evidence="11 12">
    <name type="scientific">Mangrovibacter phragmitis</name>
    <dbReference type="NCBI Taxonomy" id="1691903"/>
    <lineage>
        <taxon>Bacteria</taxon>
        <taxon>Pseudomonadati</taxon>
        <taxon>Pseudomonadota</taxon>
        <taxon>Gammaproteobacteria</taxon>
        <taxon>Enterobacterales</taxon>
        <taxon>Enterobacteriaceae</taxon>
        <taxon>Mangrovibacter</taxon>
    </lineage>
</organism>
<evidence type="ECO:0000256" key="5">
    <source>
        <dbReference type="ARBA" id="ARBA00022989"/>
    </source>
</evidence>
<feature type="transmembrane region" description="Helical" evidence="10">
    <location>
        <begin position="83"/>
        <end position="103"/>
    </location>
</feature>
<dbReference type="FunFam" id="1.10.3730.20:FF:000001">
    <property type="entry name" value="Quaternary ammonium compound resistance transporter SugE"/>
    <property type="match status" value="1"/>
</dbReference>
<dbReference type="GO" id="GO:0022857">
    <property type="term" value="F:transmembrane transporter activity"/>
    <property type="evidence" value="ECO:0007669"/>
    <property type="project" value="InterPro"/>
</dbReference>
<feature type="transmembrane region" description="Helical" evidence="10">
    <location>
        <begin position="33"/>
        <end position="50"/>
    </location>
</feature>
<dbReference type="RefSeq" id="WP_064598212.1">
    <property type="nucleotide sequence ID" value="NZ_JBDJAE010000018.1"/>
</dbReference>
<protein>
    <recommendedName>
        <fullName evidence="8">Guanidinium exporter</fullName>
    </recommendedName>
</protein>
<dbReference type="Gene3D" id="1.10.3730.20">
    <property type="match status" value="1"/>
</dbReference>
<dbReference type="GO" id="GO:1990961">
    <property type="term" value="P:xenobiotic detoxification by transmembrane export across the plasma membrane"/>
    <property type="evidence" value="ECO:0007669"/>
    <property type="project" value="UniProtKB-ARBA"/>
</dbReference>
<keyword evidence="2" id="KW-0813">Transport</keyword>
<evidence type="ECO:0000313" key="11">
    <source>
        <dbReference type="EMBL" id="OAT76325.1"/>
    </source>
</evidence>
<dbReference type="AlphaFoldDB" id="A0A1B7L2B6"/>
<keyword evidence="12" id="KW-1185">Reference proteome</keyword>
<dbReference type="InterPro" id="IPR037185">
    <property type="entry name" value="EmrE-like"/>
</dbReference>
<sequence length="105" mass="11143">MSWLLLILAGLLEVVWAAGLKHTYGFSRFYPSVIVLSAMALSLLLLSYVIRSLPAGTAYAVWSGIGAVGVVIIGIVWEGEPATPARLFSLAMIVAGILGVKLFSH</sequence>
<comment type="subcellular location">
    <subcellularLocation>
        <location evidence="1 9">Cell membrane</location>
        <topology evidence="1 9">Multi-pass membrane protein</topology>
    </subcellularLocation>
</comment>
<evidence type="ECO:0000256" key="7">
    <source>
        <dbReference type="ARBA" id="ARBA00038151"/>
    </source>
</evidence>